<feature type="transmembrane region" description="Helical" evidence="1">
    <location>
        <begin position="81"/>
        <end position="100"/>
    </location>
</feature>
<dbReference type="RefSeq" id="WP_342158576.1">
    <property type="nucleotide sequence ID" value="NZ_JBCDNA010000001.1"/>
</dbReference>
<proteinExistence type="predicted"/>
<accession>A0ABU9KXG1</accession>
<keyword evidence="1" id="KW-1133">Transmembrane helix</keyword>
<feature type="transmembrane region" description="Helical" evidence="1">
    <location>
        <begin position="58"/>
        <end position="75"/>
    </location>
</feature>
<name>A0ABU9KXG1_9FLAO</name>
<organism evidence="2 3">
    <name type="scientific">Lutimonas vermicola</name>
    <dbReference type="NCBI Taxonomy" id="414288"/>
    <lineage>
        <taxon>Bacteria</taxon>
        <taxon>Pseudomonadati</taxon>
        <taxon>Bacteroidota</taxon>
        <taxon>Flavobacteriia</taxon>
        <taxon>Flavobacteriales</taxon>
        <taxon>Flavobacteriaceae</taxon>
        <taxon>Lutimonas</taxon>
    </lineage>
</organism>
<protein>
    <recommendedName>
        <fullName evidence="4">DUF3784 domain-containing protein</fullName>
    </recommendedName>
</protein>
<reference evidence="2 3" key="1">
    <citation type="submission" date="2024-04" db="EMBL/GenBank/DDBJ databases">
        <title>whole genome sequencing of Lutimonas vermicola strain IMCC1616.</title>
        <authorList>
            <person name="Bae S.S."/>
        </authorList>
    </citation>
    <scope>NUCLEOTIDE SEQUENCE [LARGE SCALE GENOMIC DNA]</scope>
    <source>
        <strain evidence="2 3">IMCC1616</strain>
    </source>
</reference>
<evidence type="ECO:0000313" key="3">
    <source>
        <dbReference type="Proteomes" id="UP001474120"/>
    </source>
</evidence>
<evidence type="ECO:0000313" key="2">
    <source>
        <dbReference type="EMBL" id="MEL4454880.1"/>
    </source>
</evidence>
<keyword evidence="1" id="KW-0812">Transmembrane</keyword>
<dbReference type="Proteomes" id="UP001474120">
    <property type="component" value="Unassembled WGS sequence"/>
</dbReference>
<sequence>MNILLFTDVGSTILVIITLILWFAILTEKFIHPAYKNFFRGSRLWPNEEEERRRLKKCIQGVGLYYFTAVIVLLFSPALALLMGFGGIFYTIVIYYWLVVSKRQKGN</sequence>
<keyword evidence="1" id="KW-0472">Membrane</keyword>
<evidence type="ECO:0008006" key="4">
    <source>
        <dbReference type="Google" id="ProtNLM"/>
    </source>
</evidence>
<evidence type="ECO:0000256" key="1">
    <source>
        <dbReference type="SAM" id="Phobius"/>
    </source>
</evidence>
<comment type="caution">
    <text evidence="2">The sequence shown here is derived from an EMBL/GenBank/DDBJ whole genome shotgun (WGS) entry which is preliminary data.</text>
</comment>
<gene>
    <name evidence="2" type="ORF">AABB81_03170</name>
</gene>
<feature type="transmembrane region" description="Helical" evidence="1">
    <location>
        <begin position="12"/>
        <end position="31"/>
    </location>
</feature>
<keyword evidence="3" id="KW-1185">Reference proteome</keyword>
<dbReference type="EMBL" id="JBCDNA010000001">
    <property type="protein sequence ID" value="MEL4454880.1"/>
    <property type="molecule type" value="Genomic_DNA"/>
</dbReference>